<sequence>MIIIKASSINEAVRSCFHKLYQEKIRPFDQDLYRESPLLLQICWQKTHVLHVSILNNQFQFDKNYKIISDSDRTINKVISHYQTKLLDSNKLNLLIRAMKNKPSSRRLVLDIWQNENDINSMDEVPCVIYFWFRIVSNALEMHTHMRANDGFKKFWLNLEIFSAIHDHVARTIDKQVGQYLHIVDSFHFYSKNKKEIGTLIKIL</sequence>
<feature type="domain" description="Thymidylate synthase/dCMP hydroxymethylase" evidence="3">
    <location>
        <begin position="87"/>
        <end position="199"/>
    </location>
</feature>
<gene>
    <name evidence="4" type="ORF">A2209_00975</name>
</gene>
<reference evidence="4 5" key="1">
    <citation type="journal article" date="2016" name="Nat. Commun.">
        <title>Thousands of microbial genomes shed light on interconnected biogeochemical processes in an aquifer system.</title>
        <authorList>
            <person name="Anantharaman K."/>
            <person name="Brown C.T."/>
            <person name="Hug L.A."/>
            <person name="Sharon I."/>
            <person name="Castelle C.J."/>
            <person name="Probst A.J."/>
            <person name="Thomas B.C."/>
            <person name="Singh A."/>
            <person name="Wilkins M.J."/>
            <person name="Karaoz U."/>
            <person name="Brodie E.L."/>
            <person name="Williams K.H."/>
            <person name="Hubbard S.S."/>
            <person name="Banfield J.F."/>
        </authorList>
    </citation>
    <scope>NUCLEOTIDE SEQUENCE [LARGE SCALE GENOMIC DNA]</scope>
</reference>
<evidence type="ECO:0000313" key="5">
    <source>
        <dbReference type="Proteomes" id="UP000178450"/>
    </source>
</evidence>
<keyword evidence="2" id="KW-0808">Transferase</keyword>
<name>A0A1F7KFC0_9BACT</name>
<evidence type="ECO:0000256" key="2">
    <source>
        <dbReference type="ARBA" id="ARBA00022679"/>
    </source>
</evidence>
<keyword evidence="1" id="KW-0489">Methyltransferase</keyword>
<proteinExistence type="predicted"/>
<evidence type="ECO:0000259" key="3">
    <source>
        <dbReference type="Pfam" id="PF00303"/>
    </source>
</evidence>
<dbReference type="PANTHER" id="PTHR11548:SF9">
    <property type="entry name" value="THYMIDYLATE SYNTHASE"/>
    <property type="match status" value="1"/>
</dbReference>
<dbReference type="InterPro" id="IPR045097">
    <property type="entry name" value="Thymidate_synth/dCMP_Mease"/>
</dbReference>
<dbReference type="SUPFAM" id="SSF55831">
    <property type="entry name" value="Thymidylate synthase/dCMP hydroxymethylase"/>
    <property type="match status" value="1"/>
</dbReference>
<comment type="caution">
    <text evidence="4">The sequence shown here is derived from an EMBL/GenBank/DDBJ whole genome shotgun (WGS) entry which is preliminary data.</text>
</comment>
<evidence type="ECO:0000256" key="1">
    <source>
        <dbReference type="ARBA" id="ARBA00022603"/>
    </source>
</evidence>
<dbReference type="GO" id="GO:0032259">
    <property type="term" value="P:methylation"/>
    <property type="evidence" value="ECO:0007669"/>
    <property type="project" value="UniProtKB-KW"/>
</dbReference>
<dbReference type="InterPro" id="IPR023451">
    <property type="entry name" value="Thymidate_synth/dCMP_Mease_dom"/>
</dbReference>
<dbReference type="EMBL" id="MGBG01000006">
    <property type="protein sequence ID" value="OGK66555.1"/>
    <property type="molecule type" value="Genomic_DNA"/>
</dbReference>
<protein>
    <recommendedName>
        <fullName evidence="3">Thymidylate synthase/dCMP hydroxymethylase domain-containing protein</fullName>
    </recommendedName>
</protein>
<accession>A0A1F7KFC0</accession>
<dbReference type="Pfam" id="PF00303">
    <property type="entry name" value="Thymidylat_synt"/>
    <property type="match status" value="1"/>
</dbReference>
<dbReference type="Gene3D" id="3.30.572.10">
    <property type="entry name" value="Thymidylate synthase/dCMP hydroxymethylase domain"/>
    <property type="match status" value="1"/>
</dbReference>
<dbReference type="PANTHER" id="PTHR11548">
    <property type="entry name" value="THYMIDYLATE SYNTHASE 1"/>
    <property type="match status" value="1"/>
</dbReference>
<organism evidence="4 5">
    <name type="scientific">Candidatus Roizmanbacteria bacterium RIFOXYA1_FULL_41_12</name>
    <dbReference type="NCBI Taxonomy" id="1802082"/>
    <lineage>
        <taxon>Bacteria</taxon>
        <taxon>Candidatus Roizmaniibacteriota</taxon>
    </lineage>
</organism>
<dbReference type="GO" id="GO:0006231">
    <property type="term" value="P:dTMP biosynthetic process"/>
    <property type="evidence" value="ECO:0007669"/>
    <property type="project" value="TreeGrafter"/>
</dbReference>
<evidence type="ECO:0000313" key="4">
    <source>
        <dbReference type="EMBL" id="OGK66555.1"/>
    </source>
</evidence>
<dbReference type="AlphaFoldDB" id="A0A1F7KFC0"/>
<dbReference type="GO" id="GO:0005829">
    <property type="term" value="C:cytosol"/>
    <property type="evidence" value="ECO:0007669"/>
    <property type="project" value="TreeGrafter"/>
</dbReference>
<dbReference type="InterPro" id="IPR036926">
    <property type="entry name" value="Thymidate_synth/dCMP_Mease_sf"/>
</dbReference>
<dbReference type="Proteomes" id="UP000178450">
    <property type="component" value="Unassembled WGS sequence"/>
</dbReference>
<dbReference type="GO" id="GO:0004799">
    <property type="term" value="F:thymidylate synthase activity"/>
    <property type="evidence" value="ECO:0007669"/>
    <property type="project" value="TreeGrafter"/>
</dbReference>